<dbReference type="AlphaFoldDB" id="A0A8G1W1J4"/>
<accession>A0A8G1W1J4</accession>
<dbReference type="RefSeq" id="XP_040803768.1">
    <property type="nucleotide sequence ID" value="XM_040940740.1"/>
</dbReference>
<evidence type="ECO:0000313" key="2">
    <source>
        <dbReference type="EMBL" id="RAK79758.1"/>
    </source>
</evidence>
<dbReference type="EMBL" id="KZ824632">
    <property type="protein sequence ID" value="RAK79758.1"/>
    <property type="molecule type" value="Genomic_DNA"/>
</dbReference>
<protein>
    <submittedName>
        <fullName evidence="2">Uncharacterized protein</fullName>
    </submittedName>
</protein>
<dbReference type="Proteomes" id="UP000249789">
    <property type="component" value="Unassembled WGS sequence"/>
</dbReference>
<gene>
    <name evidence="2" type="ORF">BO72DRAFT_35892</name>
</gene>
<organism evidence="2 3">
    <name type="scientific">Aspergillus fijiensis CBS 313.89</name>
    <dbReference type="NCBI Taxonomy" id="1448319"/>
    <lineage>
        <taxon>Eukaryota</taxon>
        <taxon>Fungi</taxon>
        <taxon>Dikarya</taxon>
        <taxon>Ascomycota</taxon>
        <taxon>Pezizomycotina</taxon>
        <taxon>Eurotiomycetes</taxon>
        <taxon>Eurotiomycetidae</taxon>
        <taxon>Eurotiales</taxon>
        <taxon>Aspergillaceae</taxon>
        <taxon>Aspergillus</taxon>
    </lineage>
</organism>
<dbReference type="GeneID" id="63858073"/>
<evidence type="ECO:0000313" key="3">
    <source>
        <dbReference type="Proteomes" id="UP000249789"/>
    </source>
</evidence>
<sequence length="82" mass="8994">MTRSCLPSISLLVGLHIQPGDMGRTLPSIPYYGTIPTIHNKIEVSTSTCPARIPPHRVCEKSGGIGGSGLERERKIERKIER</sequence>
<name>A0A8G1W1J4_9EURO</name>
<reference evidence="2 3" key="1">
    <citation type="submission" date="2018-02" db="EMBL/GenBank/DDBJ databases">
        <title>The genomes of Aspergillus section Nigri reveals drivers in fungal speciation.</title>
        <authorList>
            <consortium name="DOE Joint Genome Institute"/>
            <person name="Vesth T.C."/>
            <person name="Nybo J."/>
            <person name="Theobald S."/>
            <person name="Brandl J."/>
            <person name="Frisvad J.C."/>
            <person name="Nielsen K.F."/>
            <person name="Lyhne E.K."/>
            <person name="Kogle M.E."/>
            <person name="Kuo A."/>
            <person name="Riley R."/>
            <person name="Clum A."/>
            <person name="Nolan M."/>
            <person name="Lipzen A."/>
            <person name="Salamov A."/>
            <person name="Henrissat B."/>
            <person name="Wiebenga A."/>
            <person name="De vries R.P."/>
            <person name="Grigoriev I.V."/>
            <person name="Mortensen U.H."/>
            <person name="Andersen M.R."/>
            <person name="Baker S.E."/>
        </authorList>
    </citation>
    <scope>NUCLEOTIDE SEQUENCE [LARGE SCALE GENOMIC DNA]</scope>
    <source>
        <strain evidence="2 3">CBS 313.89</strain>
    </source>
</reference>
<evidence type="ECO:0000256" key="1">
    <source>
        <dbReference type="SAM" id="MobiDB-lite"/>
    </source>
</evidence>
<dbReference type="VEuPathDB" id="FungiDB:BO72DRAFT_35892"/>
<feature type="compositionally biased region" description="Basic and acidic residues" evidence="1">
    <location>
        <begin position="70"/>
        <end position="82"/>
    </location>
</feature>
<keyword evidence="3" id="KW-1185">Reference proteome</keyword>
<proteinExistence type="predicted"/>
<feature type="region of interest" description="Disordered" evidence="1">
    <location>
        <begin position="60"/>
        <end position="82"/>
    </location>
</feature>